<dbReference type="InParanoid" id="A0A2K1Y228"/>
<dbReference type="Proteomes" id="UP000006729">
    <property type="component" value="Chromosome 13"/>
</dbReference>
<dbReference type="AlphaFoldDB" id="A0A2K1Y228"/>
<reference evidence="1 2" key="1">
    <citation type="journal article" date="2006" name="Science">
        <title>The genome of black cottonwood, Populus trichocarpa (Torr. &amp; Gray).</title>
        <authorList>
            <person name="Tuskan G.A."/>
            <person name="Difazio S."/>
            <person name="Jansson S."/>
            <person name="Bohlmann J."/>
            <person name="Grigoriev I."/>
            <person name="Hellsten U."/>
            <person name="Putnam N."/>
            <person name="Ralph S."/>
            <person name="Rombauts S."/>
            <person name="Salamov A."/>
            <person name="Schein J."/>
            <person name="Sterck L."/>
            <person name="Aerts A."/>
            <person name="Bhalerao R.R."/>
            <person name="Bhalerao R.P."/>
            <person name="Blaudez D."/>
            <person name="Boerjan W."/>
            <person name="Brun A."/>
            <person name="Brunner A."/>
            <person name="Busov V."/>
            <person name="Campbell M."/>
            <person name="Carlson J."/>
            <person name="Chalot M."/>
            <person name="Chapman J."/>
            <person name="Chen G.L."/>
            <person name="Cooper D."/>
            <person name="Coutinho P.M."/>
            <person name="Couturier J."/>
            <person name="Covert S."/>
            <person name="Cronk Q."/>
            <person name="Cunningham R."/>
            <person name="Davis J."/>
            <person name="Degroeve S."/>
            <person name="Dejardin A."/>
            <person name="Depamphilis C."/>
            <person name="Detter J."/>
            <person name="Dirks B."/>
            <person name="Dubchak I."/>
            <person name="Duplessis S."/>
            <person name="Ehlting J."/>
            <person name="Ellis B."/>
            <person name="Gendler K."/>
            <person name="Goodstein D."/>
            <person name="Gribskov M."/>
            <person name="Grimwood J."/>
            <person name="Groover A."/>
            <person name="Gunter L."/>
            <person name="Hamberger B."/>
            <person name="Heinze B."/>
            <person name="Helariutta Y."/>
            <person name="Henrissat B."/>
            <person name="Holligan D."/>
            <person name="Holt R."/>
            <person name="Huang W."/>
            <person name="Islam-Faridi N."/>
            <person name="Jones S."/>
            <person name="Jones-Rhoades M."/>
            <person name="Jorgensen R."/>
            <person name="Joshi C."/>
            <person name="Kangasjarvi J."/>
            <person name="Karlsson J."/>
            <person name="Kelleher C."/>
            <person name="Kirkpatrick R."/>
            <person name="Kirst M."/>
            <person name="Kohler A."/>
            <person name="Kalluri U."/>
            <person name="Larimer F."/>
            <person name="Leebens-Mack J."/>
            <person name="Leple J.C."/>
            <person name="Locascio P."/>
            <person name="Lou Y."/>
            <person name="Lucas S."/>
            <person name="Martin F."/>
            <person name="Montanini B."/>
            <person name="Napoli C."/>
            <person name="Nelson D.R."/>
            <person name="Nelson C."/>
            <person name="Nieminen K."/>
            <person name="Nilsson O."/>
            <person name="Pereda V."/>
            <person name="Peter G."/>
            <person name="Philippe R."/>
            <person name="Pilate G."/>
            <person name="Poliakov A."/>
            <person name="Razumovskaya J."/>
            <person name="Richardson P."/>
            <person name="Rinaldi C."/>
            <person name="Ritland K."/>
            <person name="Rouze P."/>
            <person name="Ryaboy D."/>
            <person name="Schmutz J."/>
            <person name="Schrader J."/>
            <person name="Segerman B."/>
            <person name="Shin H."/>
            <person name="Siddiqui A."/>
            <person name="Sterky F."/>
            <person name="Terry A."/>
            <person name="Tsai C.J."/>
            <person name="Uberbacher E."/>
            <person name="Unneberg P."/>
            <person name="Vahala J."/>
            <person name="Wall K."/>
            <person name="Wessler S."/>
            <person name="Yang G."/>
            <person name="Yin T."/>
            <person name="Douglas C."/>
            <person name="Marra M."/>
            <person name="Sandberg G."/>
            <person name="Van de Peer Y."/>
            <person name="Rokhsar D."/>
        </authorList>
    </citation>
    <scope>NUCLEOTIDE SEQUENCE [LARGE SCALE GENOMIC DNA]</scope>
    <source>
        <strain evidence="2">cv. Nisqually</strain>
    </source>
</reference>
<evidence type="ECO:0000313" key="1">
    <source>
        <dbReference type="EMBL" id="PNT07080.1"/>
    </source>
</evidence>
<keyword evidence="2" id="KW-1185">Reference proteome</keyword>
<accession>A0A2K1Y228</accession>
<sequence length="73" mass="8301">MCSCHGFYDFLFLAFNNGYEINVNLNRLISSINVLFCFHKTRSRFLQAELTVSISYVVGYVPGPGLFILLQTS</sequence>
<name>A0A2K1Y228_POPTR</name>
<protein>
    <submittedName>
        <fullName evidence="1">Uncharacterized protein</fullName>
    </submittedName>
</protein>
<dbReference type="EMBL" id="CM009302">
    <property type="protein sequence ID" value="PNT07080.1"/>
    <property type="molecule type" value="Genomic_DNA"/>
</dbReference>
<proteinExistence type="predicted"/>
<gene>
    <name evidence="1" type="ORF">POPTR_013G066300</name>
</gene>
<evidence type="ECO:0000313" key="2">
    <source>
        <dbReference type="Proteomes" id="UP000006729"/>
    </source>
</evidence>
<organism evidence="1 2">
    <name type="scientific">Populus trichocarpa</name>
    <name type="common">Western balsam poplar</name>
    <name type="synonym">Populus balsamifera subsp. trichocarpa</name>
    <dbReference type="NCBI Taxonomy" id="3694"/>
    <lineage>
        <taxon>Eukaryota</taxon>
        <taxon>Viridiplantae</taxon>
        <taxon>Streptophyta</taxon>
        <taxon>Embryophyta</taxon>
        <taxon>Tracheophyta</taxon>
        <taxon>Spermatophyta</taxon>
        <taxon>Magnoliopsida</taxon>
        <taxon>eudicotyledons</taxon>
        <taxon>Gunneridae</taxon>
        <taxon>Pentapetalae</taxon>
        <taxon>rosids</taxon>
        <taxon>fabids</taxon>
        <taxon>Malpighiales</taxon>
        <taxon>Salicaceae</taxon>
        <taxon>Saliceae</taxon>
        <taxon>Populus</taxon>
    </lineage>
</organism>